<feature type="transmembrane region" description="Helical" evidence="1">
    <location>
        <begin position="232"/>
        <end position="249"/>
    </location>
</feature>
<evidence type="ECO:0000256" key="1">
    <source>
        <dbReference type="SAM" id="Phobius"/>
    </source>
</evidence>
<organism evidence="2 3">
    <name type="scientific">Terrimonas ginsenosidimutans</name>
    <dbReference type="NCBI Taxonomy" id="2908004"/>
    <lineage>
        <taxon>Bacteria</taxon>
        <taxon>Pseudomonadati</taxon>
        <taxon>Bacteroidota</taxon>
        <taxon>Chitinophagia</taxon>
        <taxon>Chitinophagales</taxon>
        <taxon>Chitinophagaceae</taxon>
        <taxon>Terrimonas</taxon>
    </lineage>
</organism>
<dbReference type="Proteomes" id="UP001165367">
    <property type="component" value="Unassembled WGS sequence"/>
</dbReference>
<keyword evidence="1" id="KW-1133">Transmembrane helix</keyword>
<sequence>MSLIISFRSEILKSKRTAAFYFTLIGAAVIPFILLINIIADGLPGEGRASKDPINAMFKLSSDMTGLALFPLFIVLICTLLPQIEFKNSTWKQVLTSPQKKEDVFVAKFLNIHLLMILFLVASHLFIWVVVIASHFILPQFNILNHSFDASKVLQENVHTYLSCLGICAVQFWIGLRSRNFIVPIAIGLTLWLFGTVLVLEYHSSASPYFPYCFPAIRFSSLFSPRLNQVEWTSFGYSFLFLVIGFIDFRRRRKLK</sequence>
<dbReference type="CDD" id="cd21809">
    <property type="entry name" value="ABC-2_lan_permease-like"/>
    <property type="match status" value="1"/>
</dbReference>
<evidence type="ECO:0000313" key="2">
    <source>
        <dbReference type="EMBL" id="MCG2615175.1"/>
    </source>
</evidence>
<name>A0ABS9KS91_9BACT</name>
<dbReference type="PANTHER" id="PTHR37305">
    <property type="entry name" value="INTEGRAL MEMBRANE PROTEIN-RELATED"/>
    <property type="match status" value="1"/>
</dbReference>
<feature type="transmembrane region" description="Helical" evidence="1">
    <location>
        <begin position="60"/>
        <end position="84"/>
    </location>
</feature>
<dbReference type="PANTHER" id="PTHR37305:SF1">
    <property type="entry name" value="MEMBRANE PROTEIN"/>
    <property type="match status" value="1"/>
</dbReference>
<dbReference type="Pfam" id="PF12730">
    <property type="entry name" value="ABC2_membrane_4"/>
    <property type="match status" value="1"/>
</dbReference>
<keyword evidence="3" id="KW-1185">Reference proteome</keyword>
<protein>
    <submittedName>
        <fullName evidence="2">ABC transporter permease</fullName>
    </submittedName>
</protein>
<comment type="caution">
    <text evidence="2">The sequence shown here is derived from an EMBL/GenBank/DDBJ whole genome shotgun (WGS) entry which is preliminary data.</text>
</comment>
<dbReference type="EMBL" id="JAKLTR010000007">
    <property type="protein sequence ID" value="MCG2615175.1"/>
    <property type="molecule type" value="Genomic_DNA"/>
</dbReference>
<reference evidence="2" key="1">
    <citation type="submission" date="2022-01" db="EMBL/GenBank/DDBJ databases">
        <authorList>
            <person name="Jo J.-H."/>
            <person name="Im W.-T."/>
        </authorList>
    </citation>
    <scope>NUCLEOTIDE SEQUENCE</scope>
    <source>
        <strain evidence="2">NA20</strain>
    </source>
</reference>
<feature type="transmembrane region" description="Helical" evidence="1">
    <location>
        <begin position="158"/>
        <end position="174"/>
    </location>
</feature>
<evidence type="ECO:0000313" key="3">
    <source>
        <dbReference type="Proteomes" id="UP001165367"/>
    </source>
</evidence>
<feature type="transmembrane region" description="Helical" evidence="1">
    <location>
        <begin position="105"/>
        <end position="138"/>
    </location>
</feature>
<gene>
    <name evidence="2" type="ORF">LZZ85_12820</name>
</gene>
<feature type="transmembrane region" description="Helical" evidence="1">
    <location>
        <begin position="20"/>
        <end position="40"/>
    </location>
</feature>
<accession>A0ABS9KS91</accession>
<proteinExistence type="predicted"/>
<dbReference type="RefSeq" id="WP_237872286.1">
    <property type="nucleotide sequence ID" value="NZ_JAKLTR010000007.1"/>
</dbReference>
<keyword evidence="1" id="KW-0472">Membrane</keyword>
<feature type="transmembrane region" description="Helical" evidence="1">
    <location>
        <begin position="181"/>
        <end position="200"/>
    </location>
</feature>
<keyword evidence="1" id="KW-0812">Transmembrane</keyword>